<comment type="caution">
    <text evidence="2">The sequence shown here is derived from an EMBL/GenBank/DDBJ whole genome shotgun (WGS) entry which is preliminary data.</text>
</comment>
<reference evidence="2 3" key="1">
    <citation type="submission" date="2017-08" db="EMBL/GenBank/DDBJ databases">
        <title>Lysobacter sylvestris genome.</title>
        <authorList>
            <person name="Zhang D.-C."/>
            <person name="Albuquerque L."/>
            <person name="Franca L."/>
            <person name="Froufe H.J.C."/>
            <person name="Barroso C."/>
            <person name="Egas C."/>
            <person name="Da Costa M."/>
            <person name="Margesin R."/>
        </authorList>
    </citation>
    <scope>NUCLEOTIDE SEQUENCE [LARGE SCALE GENOMIC DNA]</scope>
    <source>
        <strain evidence="2 3">AM20-91</strain>
    </source>
</reference>
<dbReference type="PROSITE" id="PS00409">
    <property type="entry name" value="PROKAR_NTER_METHYL"/>
    <property type="match status" value="1"/>
</dbReference>
<accession>A0A2K1Q476</accession>
<keyword evidence="1" id="KW-0472">Membrane</keyword>
<sequence>MTMGVPDRAQGGFTLLELLLATVLLALAITVTGAALRGFWMGRERSDRQIRQAETRDAASNALRERLSAITPTPFLAGDGSEVLFIGTANKMAFVGNVRAYIGAGGTFRQTLQVVPGRDGVAICLRAGALRDRNETRDCEPDAQTTVADGLKQVRFRYRGHGADGKMTDWNPRWALTGVLPEWIEVSVTPASGPDWPPIRVHLPLTGSDGP</sequence>
<dbReference type="RefSeq" id="WP_103074862.1">
    <property type="nucleotide sequence ID" value="NZ_NPZB01000001.1"/>
</dbReference>
<organism evidence="2 3">
    <name type="scientific">Solilutibacter silvestris</name>
    <dbReference type="NCBI Taxonomy" id="1645665"/>
    <lineage>
        <taxon>Bacteria</taxon>
        <taxon>Pseudomonadati</taxon>
        <taxon>Pseudomonadota</taxon>
        <taxon>Gammaproteobacteria</taxon>
        <taxon>Lysobacterales</taxon>
        <taxon>Lysobacteraceae</taxon>
        <taxon>Solilutibacter</taxon>
    </lineage>
</organism>
<dbReference type="Pfam" id="PF07963">
    <property type="entry name" value="N_methyl"/>
    <property type="match status" value="1"/>
</dbReference>
<keyword evidence="1" id="KW-0812">Transmembrane</keyword>
<dbReference type="AlphaFoldDB" id="A0A2K1Q476"/>
<feature type="transmembrane region" description="Helical" evidence="1">
    <location>
        <begin position="20"/>
        <end position="40"/>
    </location>
</feature>
<dbReference type="OrthoDB" id="5801210at2"/>
<keyword evidence="3" id="KW-1185">Reference proteome</keyword>
<proteinExistence type="predicted"/>
<protein>
    <submittedName>
        <fullName evidence="2">Prepilin-type N-terminal cleavage/methylation domain-containing protein</fullName>
    </submittedName>
</protein>
<dbReference type="NCBIfam" id="TIGR02532">
    <property type="entry name" value="IV_pilin_GFxxxE"/>
    <property type="match status" value="1"/>
</dbReference>
<evidence type="ECO:0000313" key="2">
    <source>
        <dbReference type="EMBL" id="PNS09839.1"/>
    </source>
</evidence>
<name>A0A2K1Q476_9GAMM</name>
<evidence type="ECO:0000313" key="3">
    <source>
        <dbReference type="Proteomes" id="UP000236220"/>
    </source>
</evidence>
<dbReference type="EMBL" id="NPZB01000001">
    <property type="protein sequence ID" value="PNS09839.1"/>
    <property type="molecule type" value="Genomic_DNA"/>
</dbReference>
<dbReference type="InterPro" id="IPR012902">
    <property type="entry name" value="N_methyl_site"/>
</dbReference>
<evidence type="ECO:0000256" key="1">
    <source>
        <dbReference type="SAM" id="Phobius"/>
    </source>
</evidence>
<keyword evidence="1" id="KW-1133">Transmembrane helix</keyword>
<dbReference type="Proteomes" id="UP000236220">
    <property type="component" value="Unassembled WGS sequence"/>
</dbReference>
<gene>
    <name evidence="2" type="ORF">Lysil_1468</name>
</gene>